<organism evidence="6 7">
    <name type="scientific">Mangrovibacillus cuniculi</name>
    <dbReference type="NCBI Taxonomy" id="2593652"/>
    <lineage>
        <taxon>Bacteria</taxon>
        <taxon>Bacillati</taxon>
        <taxon>Bacillota</taxon>
        <taxon>Bacilli</taxon>
        <taxon>Bacillales</taxon>
        <taxon>Bacillaceae</taxon>
        <taxon>Mangrovibacillus</taxon>
    </lineage>
</organism>
<proteinExistence type="inferred from homology"/>
<dbReference type="KEGG" id="mcui:G8O30_00360"/>
<protein>
    <submittedName>
        <fullName evidence="6">Iron-containing alcohol dehydrogenase</fullName>
    </submittedName>
</protein>
<dbReference type="CDD" id="cd08189">
    <property type="entry name" value="Fe-ADH-like"/>
    <property type="match status" value="1"/>
</dbReference>
<dbReference type="EMBL" id="CP049742">
    <property type="protein sequence ID" value="QPC45536.1"/>
    <property type="molecule type" value="Genomic_DNA"/>
</dbReference>
<sequence>MYNLYCRAYQFVFKYSLYFLQWRKPCLLEGENSILKLPDLLRNIGFKKILIVTDEGIGKARLMQPFLDVLSANNASHVVYDKVVPNPTIENMEDAVKLYYQHQCDVIVAFGGGSSIDCAKGVAARVARPDKSLAEMKGSLKIRRGIPPLVAVPTTSGTGSEATVAIVVTDPANRTKYTITDTVLIPHYAVLDPLLTTGLPPHITAATGMDAMTHAIEAYIGRSNTPTTRKQSVEAVQLIVSNLKEAFTNGSNVTARSNMQKASYLAGSAFTRAFVGNVHAIAHTLGGFYGIPHGLANAVVLPHVLEFYGESVFKPLGELADEVGIAEPGDSLEVKAGKFVELVREMNVELGIPEVIDGIKAADIPEMADRAFLEANPFYPVPKIMSRADFVELFEKITG</sequence>
<gene>
    <name evidence="6" type="ORF">G8O30_00360</name>
</gene>
<evidence type="ECO:0000259" key="5">
    <source>
        <dbReference type="Pfam" id="PF25137"/>
    </source>
</evidence>
<accession>A0A7S8C921</accession>
<dbReference type="FunFam" id="1.20.1090.10:FF:000001">
    <property type="entry name" value="Aldehyde-alcohol dehydrogenase"/>
    <property type="match status" value="1"/>
</dbReference>
<feature type="domain" description="Alcohol dehydrogenase iron-type/glycerol dehydrogenase GldA" evidence="4">
    <location>
        <begin position="28"/>
        <end position="193"/>
    </location>
</feature>
<dbReference type="Pfam" id="PF25137">
    <property type="entry name" value="ADH_Fe_C"/>
    <property type="match status" value="1"/>
</dbReference>
<dbReference type="Proteomes" id="UP000593626">
    <property type="component" value="Chromosome"/>
</dbReference>
<dbReference type="PROSITE" id="PS00913">
    <property type="entry name" value="ADH_IRON_1"/>
    <property type="match status" value="1"/>
</dbReference>
<dbReference type="RefSeq" id="WP_239673039.1">
    <property type="nucleotide sequence ID" value="NZ_CP049742.1"/>
</dbReference>
<dbReference type="InterPro" id="IPR039697">
    <property type="entry name" value="Alcohol_dehydrogenase_Fe"/>
</dbReference>
<evidence type="ECO:0000259" key="4">
    <source>
        <dbReference type="Pfam" id="PF00465"/>
    </source>
</evidence>
<reference evidence="6 7" key="1">
    <citation type="submission" date="2019-07" db="EMBL/GenBank/DDBJ databases">
        <title>Genome sequence of 2 isolates from Red Sea Mangroves.</title>
        <authorList>
            <person name="Sefrji F."/>
            <person name="Michoud G."/>
            <person name="Merlino G."/>
            <person name="Daffonchio D."/>
        </authorList>
    </citation>
    <scope>NUCLEOTIDE SEQUENCE [LARGE SCALE GENOMIC DNA]</scope>
    <source>
        <strain evidence="6 7">R1DC41</strain>
    </source>
</reference>
<keyword evidence="7" id="KW-1185">Reference proteome</keyword>
<dbReference type="PANTHER" id="PTHR11496">
    <property type="entry name" value="ALCOHOL DEHYDROGENASE"/>
    <property type="match status" value="1"/>
</dbReference>
<name>A0A7S8C921_9BACI</name>
<evidence type="ECO:0000256" key="2">
    <source>
        <dbReference type="ARBA" id="ARBA00023002"/>
    </source>
</evidence>
<keyword evidence="2" id="KW-0560">Oxidoreductase</keyword>
<dbReference type="Gene3D" id="1.20.1090.10">
    <property type="entry name" value="Dehydroquinate synthase-like - alpha domain"/>
    <property type="match status" value="1"/>
</dbReference>
<dbReference type="SUPFAM" id="SSF56796">
    <property type="entry name" value="Dehydroquinate synthase-like"/>
    <property type="match status" value="1"/>
</dbReference>
<dbReference type="PROSITE" id="PS00060">
    <property type="entry name" value="ADH_IRON_2"/>
    <property type="match status" value="1"/>
</dbReference>
<evidence type="ECO:0000313" key="7">
    <source>
        <dbReference type="Proteomes" id="UP000593626"/>
    </source>
</evidence>
<dbReference type="InterPro" id="IPR001670">
    <property type="entry name" value="ADH_Fe/GldA"/>
</dbReference>
<evidence type="ECO:0000313" key="6">
    <source>
        <dbReference type="EMBL" id="QPC45536.1"/>
    </source>
</evidence>
<dbReference type="Pfam" id="PF00465">
    <property type="entry name" value="Fe-ADH"/>
    <property type="match status" value="1"/>
</dbReference>
<dbReference type="PANTHER" id="PTHR11496:SF102">
    <property type="entry name" value="ALCOHOL DEHYDROGENASE 4"/>
    <property type="match status" value="1"/>
</dbReference>
<feature type="domain" description="Fe-containing alcohol dehydrogenase-like C-terminal" evidence="5">
    <location>
        <begin position="204"/>
        <end position="397"/>
    </location>
</feature>
<dbReference type="AlphaFoldDB" id="A0A7S8C921"/>
<evidence type="ECO:0000256" key="1">
    <source>
        <dbReference type="ARBA" id="ARBA00007358"/>
    </source>
</evidence>
<dbReference type="FunFam" id="3.40.50.1970:FF:000003">
    <property type="entry name" value="Alcohol dehydrogenase, iron-containing"/>
    <property type="match status" value="1"/>
</dbReference>
<dbReference type="Gene3D" id="3.40.50.1970">
    <property type="match status" value="1"/>
</dbReference>
<keyword evidence="3" id="KW-0520">NAD</keyword>
<dbReference type="GO" id="GO:0046872">
    <property type="term" value="F:metal ion binding"/>
    <property type="evidence" value="ECO:0007669"/>
    <property type="project" value="InterPro"/>
</dbReference>
<comment type="similarity">
    <text evidence="1">Belongs to the iron-containing alcohol dehydrogenase family.</text>
</comment>
<dbReference type="InterPro" id="IPR018211">
    <property type="entry name" value="ADH_Fe_CS"/>
</dbReference>
<evidence type="ECO:0000256" key="3">
    <source>
        <dbReference type="ARBA" id="ARBA00023027"/>
    </source>
</evidence>
<dbReference type="GO" id="GO:0004022">
    <property type="term" value="F:alcohol dehydrogenase (NAD+) activity"/>
    <property type="evidence" value="ECO:0007669"/>
    <property type="project" value="TreeGrafter"/>
</dbReference>
<dbReference type="InterPro" id="IPR056798">
    <property type="entry name" value="ADH_Fe_C"/>
</dbReference>